<dbReference type="InterPro" id="IPR036322">
    <property type="entry name" value="WD40_repeat_dom_sf"/>
</dbReference>
<dbReference type="PANTHER" id="PTHR44129">
    <property type="entry name" value="WD REPEAT-CONTAINING PROTEIN POP1"/>
    <property type="match status" value="1"/>
</dbReference>
<feature type="repeat" description="WD" evidence="3">
    <location>
        <begin position="688"/>
        <end position="721"/>
    </location>
</feature>
<dbReference type="PROSITE" id="PS50294">
    <property type="entry name" value="WD_REPEATS_REGION"/>
    <property type="match status" value="11"/>
</dbReference>
<evidence type="ECO:0000256" key="1">
    <source>
        <dbReference type="ARBA" id="ARBA00022574"/>
    </source>
</evidence>
<dbReference type="PRINTS" id="PR00320">
    <property type="entry name" value="GPROTEINBRPT"/>
</dbReference>
<accession>A0A0B7FDU2</accession>
<feature type="repeat" description="WD" evidence="3">
    <location>
        <begin position="602"/>
        <end position="643"/>
    </location>
</feature>
<protein>
    <submittedName>
        <fullName evidence="6">Putative WD repeat-containing protein alr3466</fullName>
    </submittedName>
</protein>
<dbReference type="PROSITE" id="PS50082">
    <property type="entry name" value="WD_REPEATS_2"/>
    <property type="match status" value="11"/>
</dbReference>
<feature type="repeat" description="WD" evidence="3">
    <location>
        <begin position="775"/>
        <end position="816"/>
    </location>
</feature>
<feature type="domain" description="Nephrocystin 3-like N-terminal" evidence="5">
    <location>
        <begin position="234"/>
        <end position="346"/>
    </location>
</feature>
<dbReference type="Pfam" id="PF24883">
    <property type="entry name" value="NPHP3_N"/>
    <property type="match status" value="1"/>
</dbReference>
<organism evidence="6 7">
    <name type="scientific">Thanatephorus cucumeris (strain AG1-IB / isolate 7/3/14)</name>
    <name type="common">Lettuce bottom rot fungus</name>
    <name type="synonym">Rhizoctonia solani</name>
    <dbReference type="NCBI Taxonomy" id="1108050"/>
    <lineage>
        <taxon>Eukaryota</taxon>
        <taxon>Fungi</taxon>
        <taxon>Dikarya</taxon>
        <taxon>Basidiomycota</taxon>
        <taxon>Agaricomycotina</taxon>
        <taxon>Agaricomycetes</taxon>
        <taxon>Cantharellales</taxon>
        <taxon>Ceratobasidiaceae</taxon>
        <taxon>Rhizoctonia</taxon>
        <taxon>Rhizoctonia solani AG-1</taxon>
    </lineage>
</organism>
<dbReference type="InterPro" id="IPR050349">
    <property type="entry name" value="WD_LIS1/nudF_dynein_reg"/>
</dbReference>
<feature type="region of interest" description="Disordered" evidence="4">
    <location>
        <begin position="1026"/>
        <end position="1046"/>
    </location>
</feature>
<name>A0A0B7FDU2_THACB</name>
<keyword evidence="1 3" id="KW-0853">WD repeat</keyword>
<feature type="repeat" description="WD" evidence="3">
    <location>
        <begin position="514"/>
        <end position="555"/>
    </location>
</feature>
<evidence type="ECO:0000256" key="2">
    <source>
        <dbReference type="ARBA" id="ARBA00022737"/>
    </source>
</evidence>
<feature type="repeat" description="WD" evidence="3">
    <location>
        <begin position="907"/>
        <end position="948"/>
    </location>
</feature>
<dbReference type="Proteomes" id="UP000059188">
    <property type="component" value="Unassembled WGS sequence"/>
</dbReference>
<dbReference type="PROSITE" id="PS00678">
    <property type="entry name" value="WD_REPEATS_1"/>
    <property type="match status" value="3"/>
</dbReference>
<dbReference type="SUPFAM" id="SSF50978">
    <property type="entry name" value="WD40 repeat-like"/>
    <property type="match status" value="2"/>
</dbReference>
<evidence type="ECO:0000313" key="7">
    <source>
        <dbReference type="Proteomes" id="UP000059188"/>
    </source>
</evidence>
<feature type="repeat" description="WD" evidence="3">
    <location>
        <begin position="818"/>
        <end position="859"/>
    </location>
</feature>
<dbReference type="Gene3D" id="2.130.10.10">
    <property type="entry name" value="YVTN repeat-like/Quinoprotein amine dehydrogenase"/>
    <property type="match status" value="4"/>
</dbReference>
<dbReference type="InterPro" id="IPR056884">
    <property type="entry name" value="NPHP3-like_N"/>
</dbReference>
<keyword evidence="2" id="KW-0677">Repeat</keyword>
<dbReference type="InterPro" id="IPR015943">
    <property type="entry name" value="WD40/YVTN_repeat-like_dom_sf"/>
</dbReference>
<dbReference type="SMART" id="SM00320">
    <property type="entry name" value="WD40"/>
    <property type="match status" value="14"/>
</dbReference>
<feature type="repeat" description="WD" evidence="3">
    <location>
        <begin position="471"/>
        <end position="512"/>
    </location>
</feature>
<sequence length="1118" mass="121271">MSSQPSKKPGIIASIVLKLSKYMPLKSSSMSKPFHTSSVFFSPGCTWVEDSLGSLDNALKLLYKCAAVFPPLQAAVQELILCVGAKSLSPKHRVEYKELTESIASLSISLSQHLEESKSASMTEFVERMSIAVKEQTEIIASKQRNGAGRDLAQAQEDQDEVINAFRRIESLFRQLQSDASLSVWNTVDEHHVYTRLEALLPSKLAAHNSRLAPEIKRRACTHDTRVQILLELNEWSLDLAVPNIYWMNGMAGTGKTTIAYTFSESLKVRKTLGASFFCSRTSGECRDIGRIMPTIAYQLARYSRPFQVALARILGSDPDIGTQSITHQFEKLIMEPLASVKDAMPTGLVVAVSSASDLVESLDYCGLFLTRFAASPIAKSTPHIYISALAFCHHTSPVYRNYWPRTRRLLRLHGSAIQQSQTALLATWNMHSPPLSLAFSSDGSRFAVGFRDGTVSILDAHTGVPVLGPLEEHTGWVKSVALSPDGSLLASCSNDRTVVVRDAYTGTRLYDTLQGHENQVTSVCFSPDGLNILSGSHDRTTRMWDSRTGKAIPNSVKHHIDPVNCVAYSPDGKLIACGLDSDECPMIVYSVSTGEPISGGFDAHHSSVTSVNFSPDGKGVVTGHASDEICVWSVQDGVLTHGPLKAHKDPITSVRFSPTGNRLVTASHDGRVYVWDAHNGYADPCLLGTHQNLVYSALFSPDGTRILSCSSDRTVKVWNILHSISPDKAPRKAPTKAVWSVTFSPDGSRIAAASADHAIYIFSAHDGTPTLDPLVAHTDVIKSVTFSVDGRYIASGGNDCAVCLWDGTSGKLLYGPLRVHTAGVWSVSISPDGTRLVSGSPDGTMRMWDVGDSTLTPSDRVARHDNPVYSASFSPDGKRIVTGCEDGKIRMWSSNTLTIVLDPFGSQSHTGYITSVVFSPDGRLVASGFFDRTICVFDSHTGHLVLGPLQGHTGLVRSVVFSPDGIHILSGSSDGTVRVWRVKDGAPACDPLVGYQGWVMSVGYSPDGASIVSGSWDSTVRVWKAPRGHDESSPSGLTPAPLGERKSHGGILSGLKMWDDGWVENGNSQRLFWVPTDMVKLFPTPETEYIIARGGNLGVDYGATPFLGDEWHWCYVG</sequence>
<reference evidence="6 7" key="1">
    <citation type="submission" date="2014-11" db="EMBL/GenBank/DDBJ databases">
        <authorList>
            <person name="Wibberg Daniel"/>
        </authorList>
    </citation>
    <scope>NUCLEOTIDE SEQUENCE [LARGE SCALE GENOMIC DNA]</scope>
    <source>
        <strain evidence="6">Rhizoctonia solani AG1-IB 7/3/14</strain>
    </source>
</reference>
<proteinExistence type="predicted"/>
<dbReference type="InterPro" id="IPR020472">
    <property type="entry name" value="WD40_PAC1"/>
</dbReference>
<feature type="repeat" description="WD" evidence="3">
    <location>
        <begin position="993"/>
        <end position="1034"/>
    </location>
</feature>
<dbReference type="InterPro" id="IPR001680">
    <property type="entry name" value="WD40_rpt"/>
</dbReference>
<dbReference type="EMBL" id="LN679259">
    <property type="protein sequence ID" value="CEL54397.1"/>
    <property type="molecule type" value="Genomic_DNA"/>
</dbReference>
<evidence type="ECO:0000256" key="4">
    <source>
        <dbReference type="SAM" id="MobiDB-lite"/>
    </source>
</evidence>
<dbReference type="AlphaFoldDB" id="A0A0B7FDU2"/>
<dbReference type="STRING" id="1108050.A0A0B7FDU2"/>
<feature type="repeat" description="WD" evidence="3">
    <location>
        <begin position="950"/>
        <end position="986"/>
    </location>
</feature>
<evidence type="ECO:0000313" key="6">
    <source>
        <dbReference type="EMBL" id="CEL54397.1"/>
    </source>
</evidence>
<gene>
    <name evidence="6" type="ORF">RSOLAG1IB_11643</name>
</gene>
<dbReference type="InterPro" id="IPR019775">
    <property type="entry name" value="WD40_repeat_CS"/>
</dbReference>
<feature type="repeat" description="WD" evidence="3">
    <location>
        <begin position="862"/>
        <end position="903"/>
    </location>
</feature>
<dbReference type="Pfam" id="PF00400">
    <property type="entry name" value="WD40"/>
    <property type="match status" value="14"/>
</dbReference>
<evidence type="ECO:0000256" key="3">
    <source>
        <dbReference type="PROSITE-ProRule" id="PRU00221"/>
    </source>
</evidence>
<feature type="repeat" description="WD" evidence="3">
    <location>
        <begin position="645"/>
        <end position="677"/>
    </location>
</feature>
<keyword evidence="7" id="KW-1185">Reference proteome</keyword>
<dbReference type="CDD" id="cd00200">
    <property type="entry name" value="WD40"/>
    <property type="match status" value="2"/>
</dbReference>
<evidence type="ECO:0000259" key="5">
    <source>
        <dbReference type="Pfam" id="PF24883"/>
    </source>
</evidence>